<sequence length="93" mass="10545">MEITMADSTNDLYQLQLLEPTQDWHTTSVEGKGFLTNEPGTQTMGTYSYKEQDGEIDTTSGDLELRFFDQKSVLDFSWLETVRPTMQAIPCGL</sequence>
<organism evidence="1 2">
    <name type="scientific">Limosa lapponica baueri</name>
    <dbReference type="NCBI Taxonomy" id="1758121"/>
    <lineage>
        <taxon>Eukaryota</taxon>
        <taxon>Metazoa</taxon>
        <taxon>Chordata</taxon>
        <taxon>Craniata</taxon>
        <taxon>Vertebrata</taxon>
        <taxon>Euteleostomi</taxon>
        <taxon>Archelosauria</taxon>
        <taxon>Archosauria</taxon>
        <taxon>Dinosauria</taxon>
        <taxon>Saurischia</taxon>
        <taxon>Theropoda</taxon>
        <taxon>Coelurosauria</taxon>
        <taxon>Aves</taxon>
        <taxon>Neognathae</taxon>
        <taxon>Neoaves</taxon>
        <taxon>Charadriiformes</taxon>
        <taxon>Scolopacidae</taxon>
        <taxon>Limosa</taxon>
    </lineage>
</organism>
<keyword evidence="2" id="KW-1185">Reference proteome</keyword>
<evidence type="ECO:0000313" key="2">
    <source>
        <dbReference type="Proteomes" id="UP000233556"/>
    </source>
</evidence>
<evidence type="ECO:0000313" key="1">
    <source>
        <dbReference type="EMBL" id="PKU31500.1"/>
    </source>
</evidence>
<accession>A0A2I0TCI0</accession>
<reference evidence="2" key="2">
    <citation type="submission" date="2017-12" db="EMBL/GenBank/DDBJ databases">
        <title>Genome sequence of the Bar-tailed Godwit (Limosa lapponica baueri).</title>
        <authorList>
            <person name="Lima N.C.B."/>
            <person name="Parody-Merino A.M."/>
            <person name="Battley P.F."/>
            <person name="Fidler A.E."/>
            <person name="Prosdocimi F."/>
        </authorList>
    </citation>
    <scope>NUCLEOTIDE SEQUENCE [LARGE SCALE GENOMIC DNA]</scope>
</reference>
<gene>
    <name evidence="1" type="ORF">llap_18197</name>
</gene>
<dbReference type="OrthoDB" id="6538197at2759"/>
<dbReference type="AlphaFoldDB" id="A0A2I0TCI0"/>
<name>A0A2I0TCI0_LIMLA</name>
<dbReference type="Proteomes" id="UP000233556">
    <property type="component" value="Unassembled WGS sequence"/>
</dbReference>
<dbReference type="EMBL" id="KZ512692">
    <property type="protein sequence ID" value="PKU31500.1"/>
    <property type="molecule type" value="Genomic_DNA"/>
</dbReference>
<protein>
    <submittedName>
        <fullName evidence="1">Interferon regulatory factor 1</fullName>
    </submittedName>
</protein>
<proteinExistence type="predicted"/>
<reference evidence="2" key="1">
    <citation type="submission" date="2017-11" db="EMBL/GenBank/DDBJ databases">
        <authorList>
            <person name="Lima N.C."/>
            <person name="Parody-Merino A.M."/>
            <person name="Battley P.F."/>
            <person name="Fidler A.E."/>
            <person name="Prosdocimi F."/>
        </authorList>
    </citation>
    <scope>NUCLEOTIDE SEQUENCE [LARGE SCALE GENOMIC DNA]</scope>
</reference>